<reference evidence="1 2" key="1">
    <citation type="submission" date="2012-02" db="EMBL/GenBank/DDBJ databases">
        <title>Improved High-Quality Draft genome of Prevotella bivia DSM 20514.</title>
        <authorList>
            <consortium name="US DOE Joint Genome Institute (JGI-PGF)"/>
            <person name="Lucas S."/>
            <person name="Copeland A."/>
            <person name="Lapidus A."/>
            <person name="Bruce D."/>
            <person name="Goodwin L."/>
            <person name="Pitluck S."/>
            <person name="Peters L."/>
            <person name="Mikhailova N."/>
            <person name="Munk A.C.C."/>
            <person name="Kyrpides N."/>
            <person name="Mavromatis K."/>
            <person name="Detter J.C."/>
            <person name="Han C."/>
            <person name="Land M."/>
            <person name="Hauser L."/>
            <person name="Markowitz V."/>
            <person name="Cheng J.-F."/>
            <person name="Hugenholtz P."/>
            <person name="Woyke T."/>
            <person name="Wu D."/>
            <person name="Gronow S."/>
            <person name="Wellnitz S."/>
            <person name="Brambilla E."/>
            <person name="Klenk H.-P."/>
            <person name="Eisen J.A."/>
        </authorList>
    </citation>
    <scope>NUCLEOTIDE SEQUENCE [LARGE SCALE GENOMIC DNA]</scope>
    <source>
        <strain evidence="1 2">DSM 20514</strain>
    </source>
</reference>
<dbReference type="EMBL" id="JH660660">
    <property type="protein sequence ID" value="EIM33297.1"/>
    <property type="molecule type" value="Genomic_DNA"/>
</dbReference>
<sequence>MAVMRYNVKYIHLRYTVYKRLHRNTSPFTHQKVIVYIYKGHLLQCKR</sequence>
<evidence type="ECO:0000313" key="2">
    <source>
        <dbReference type="Proteomes" id="UP000002786"/>
    </source>
</evidence>
<dbReference type="AlphaFoldDB" id="I4ZAQ5"/>
<name>I4ZAQ5_9BACT</name>
<accession>I4ZAQ5</accession>
<dbReference type="Proteomes" id="UP000002786">
    <property type="component" value="Unassembled WGS sequence"/>
</dbReference>
<protein>
    <submittedName>
        <fullName evidence="1">Uncharacterized protein</fullName>
    </submittedName>
</protein>
<gene>
    <name evidence="1" type="ORF">PrebiDRAFT_1603</name>
</gene>
<evidence type="ECO:0000313" key="1">
    <source>
        <dbReference type="EMBL" id="EIM33297.1"/>
    </source>
</evidence>
<keyword evidence="2" id="KW-1185">Reference proteome</keyword>
<organism evidence="1 2">
    <name type="scientific">Prevotella bivia DSM 20514</name>
    <dbReference type="NCBI Taxonomy" id="868129"/>
    <lineage>
        <taxon>Bacteria</taxon>
        <taxon>Pseudomonadati</taxon>
        <taxon>Bacteroidota</taxon>
        <taxon>Bacteroidia</taxon>
        <taxon>Bacteroidales</taxon>
        <taxon>Prevotellaceae</taxon>
        <taxon>Prevotella</taxon>
    </lineage>
</organism>
<dbReference type="HOGENOM" id="CLU_3171540_0_0_10"/>
<proteinExistence type="predicted"/>